<evidence type="ECO:0000313" key="12">
    <source>
        <dbReference type="EMBL" id="GAA5191439.1"/>
    </source>
</evidence>
<dbReference type="SUPFAM" id="SSF52743">
    <property type="entry name" value="Subtilisin-like"/>
    <property type="match status" value="1"/>
</dbReference>
<evidence type="ECO:0000256" key="7">
    <source>
        <dbReference type="PROSITE-ProRule" id="PRU01240"/>
    </source>
</evidence>
<feature type="domain" description="Peptidase S8/S53" evidence="10">
    <location>
        <begin position="118"/>
        <end position="313"/>
    </location>
</feature>
<dbReference type="InterPro" id="IPR034202">
    <property type="entry name" value="Subtilisin_Carlsberg-like"/>
</dbReference>
<sequence>MTRVTTSLGLSALALAMFAGSAAADEGSARYIVKYQAGQGAAVQAAVAAQQGQVMRELSARHAISVSLPQGRADALARHPHVEFLEEDVKRFPMAETTPYGVIQVQGDQLGLNASAPTKVCIIDSGYDLAHEDLLSAGVDGTNDSGTGNWFTDENGHGTHVAGTIAAASNNGIGVVGVVSDPGLNLHIIKVFGADGWAYSSGLVAALDACKAARGANENLVINMSLGGSRKSRFEEQAFAQADSEGILSVAAAGNDGTTRDSFPASYGSVVSVAAIDEQKQIASFSQQNAQVEFSGPGVAVLSTVPMGTASVASLTANNTDYAAEGMEDSPSGSASGEMVDCGLGESACAAAGGKVCLISRGNISFADKVLNCQAGGGSAAVIFNNEPGMLYGTLGGVATNIPSVGISDVDGATLLQALSSGVVNASVDVGAGNYAYFNGTSMATPHVVAVAALVWSNHSSCSNVDIRNALAATAEDLGATGRDNAYGYGLVQAKLASDYLTTYGCAGDGSNGGDGGNGGGGGGGKGKPKRL</sequence>
<dbReference type="Gene3D" id="3.40.50.200">
    <property type="entry name" value="Peptidase S8/S53 domain"/>
    <property type="match status" value="1"/>
</dbReference>
<dbReference type="RefSeq" id="WP_345316744.1">
    <property type="nucleotide sequence ID" value="NZ_BAABLF010000011.1"/>
</dbReference>
<dbReference type="SUPFAM" id="SSF54897">
    <property type="entry name" value="Protease propeptides/inhibitors"/>
    <property type="match status" value="1"/>
</dbReference>
<feature type="domain" description="Peptidase S8/S53" evidence="10">
    <location>
        <begin position="420"/>
        <end position="490"/>
    </location>
</feature>
<feature type="compositionally biased region" description="Gly residues" evidence="8">
    <location>
        <begin position="511"/>
        <end position="526"/>
    </location>
</feature>
<accession>A0ABP9S501</accession>
<keyword evidence="13" id="KW-1185">Reference proteome</keyword>
<keyword evidence="2" id="KW-0134">Cell wall</keyword>
<dbReference type="InterPro" id="IPR000209">
    <property type="entry name" value="Peptidase_S8/S53_dom"/>
</dbReference>
<evidence type="ECO:0000256" key="5">
    <source>
        <dbReference type="ARBA" id="ARBA00022801"/>
    </source>
</evidence>
<dbReference type="PANTHER" id="PTHR43806">
    <property type="entry name" value="PEPTIDASE S8"/>
    <property type="match status" value="1"/>
</dbReference>
<gene>
    <name evidence="12" type="ORF">GCM10025772_18210</name>
</gene>
<comment type="similarity">
    <text evidence="1 7">Belongs to the peptidase S8 family.</text>
</comment>
<dbReference type="InterPro" id="IPR050131">
    <property type="entry name" value="Peptidase_S8_subtilisin-like"/>
</dbReference>
<feature type="active site" description="Charge relay system" evidence="7">
    <location>
        <position position="157"/>
    </location>
</feature>
<dbReference type="PROSITE" id="PS00137">
    <property type="entry name" value="SUBTILASE_HIS"/>
    <property type="match status" value="1"/>
</dbReference>
<keyword evidence="6 7" id="KW-0720">Serine protease</keyword>
<keyword evidence="5 7" id="KW-0378">Hydrolase</keyword>
<dbReference type="InterPro" id="IPR037045">
    <property type="entry name" value="S8pro/Inhibitor_I9_sf"/>
</dbReference>
<keyword evidence="9" id="KW-0732">Signal</keyword>
<comment type="caution">
    <text evidence="12">The sequence shown here is derived from an EMBL/GenBank/DDBJ whole genome shotgun (WGS) entry which is preliminary data.</text>
</comment>
<protein>
    <recommendedName>
        <fullName evidence="14">Peptidase S8</fullName>
    </recommendedName>
</protein>
<dbReference type="Gene3D" id="3.30.70.80">
    <property type="entry name" value="Peptidase S8 propeptide/proteinase inhibitor I9"/>
    <property type="match status" value="1"/>
</dbReference>
<feature type="chain" id="PRO_5046297237" description="Peptidase S8" evidence="9">
    <location>
        <begin position="25"/>
        <end position="532"/>
    </location>
</feature>
<dbReference type="InterPro" id="IPR003137">
    <property type="entry name" value="PA_domain"/>
</dbReference>
<dbReference type="InterPro" id="IPR022398">
    <property type="entry name" value="Peptidase_S8_His-AS"/>
</dbReference>
<dbReference type="Pfam" id="PF00082">
    <property type="entry name" value="Peptidase_S8"/>
    <property type="match status" value="2"/>
</dbReference>
<reference evidence="13" key="1">
    <citation type="journal article" date="2019" name="Int. J. Syst. Evol. Microbiol.">
        <title>The Global Catalogue of Microorganisms (GCM) 10K type strain sequencing project: providing services to taxonomists for standard genome sequencing and annotation.</title>
        <authorList>
            <consortium name="The Broad Institute Genomics Platform"/>
            <consortium name="The Broad Institute Genome Sequencing Center for Infectious Disease"/>
            <person name="Wu L."/>
            <person name="Ma J."/>
        </authorList>
    </citation>
    <scope>NUCLEOTIDE SEQUENCE [LARGE SCALE GENOMIC DNA]</scope>
    <source>
        <strain evidence="13">JCM 18720</strain>
    </source>
</reference>
<evidence type="ECO:0000256" key="2">
    <source>
        <dbReference type="ARBA" id="ARBA00022512"/>
    </source>
</evidence>
<organism evidence="12 13">
    <name type="scientific">Ferrimonas gelatinilytica</name>
    <dbReference type="NCBI Taxonomy" id="1255257"/>
    <lineage>
        <taxon>Bacteria</taxon>
        <taxon>Pseudomonadati</taxon>
        <taxon>Pseudomonadota</taxon>
        <taxon>Gammaproteobacteria</taxon>
        <taxon>Alteromonadales</taxon>
        <taxon>Ferrimonadaceae</taxon>
        <taxon>Ferrimonas</taxon>
    </lineage>
</organism>
<dbReference type="PRINTS" id="PR00723">
    <property type="entry name" value="SUBTILISIN"/>
</dbReference>
<dbReference type="PANTHER" id="PTHR43806:SF11">
    <property type="entry name" value="CEREVISIN-RELATED"/>
    <property type="match status" value="1"/>
</dbReference>
<evidence type="ECO:0000313" key="13">
    <source>
        <dbReference type="Proteomes" id="UP001501600"/>
    </source>
</evidence>
<feature type="active site" description="Charge relay system" evidence="7">
    <location>
        <position position="442"/>
    </location>
</feature>
<evidence type="ECO:0000256" key="1">
    <source>
        <dbReference type="ARBA" id="ARBA00011073"/>
    </source>
</evidence>
<feature type="active site" description="Charge relay system" evidence="7">
    <location>
        <position position="124"/>
    </location>
</feature>
<dbReference type="PROSITE" id="PS00138">
    <property type="entry name" value="SUBTILASE_SER"/>
    <property type="match status" value="1"/>
</dbReference>
<feature type="region of interest" description="Disordered" evidence="8">
    <location>
        <begin position="511"/>
        <end position="532"/>
    </location>
</feature>
<evidence type="ECO:0000256" key="4">
    <source>
        <dbReference type="ARBA" id="ARBA00022723"/>
    </source>
</evidence>
<evidence type="ECO:0000256" key="9">
    <source>
        <dbReference type="SAM" id="SignalP"/>
    </source>
</evidence>
<keyword evidence="4" id="KW-0479">Metal-binding</keyword>
<keyword evidence="3 7" id="KW-0645">Protease</keyword>
<dbReference type="PROSITE" id="PS51892">
    <property type="entry name" value="SUBTILASE"/>
    <property type="match status" value="1"/>
</dbReference>
<name>A0ABP9S501_9GAMM</name>
<evidence type="ECO:0000256" key="8">
    <source>
        <dbReference type="SAM" id="MobiDB-lite"/>
    </source>
</evidence>
<dbReference type="CDD" id="cd07477">
    <property type="entry name" value="Peptidases_S8_Subtilisin_subset"/>
    <property type="match status" value="1"/>
</dbReference>
<dbReference type="EMBL" id="BAABLF010000011">
    <property type="protein sequence ID" value="GAA5191439.1"/>
    <property type="molecule type" value="Genomic_DNA"/>
</dbReference>
<dbReference type="Pfam" id="PF02225">
    <property type="entry name" value="PA"/>
    <property type="match status" value="1"/>
</dbReference>
<dbReference type="InterPro" id="IPR036852">
    <property type="entry name" value="Peptidase_S8/S53_dom_sf"/>
</dbReference>
<evidence type="ECO:0008006" key="14">
    <source>
        <dbReference type="Google" id="ProtNLM"/>
    </source>
</evidence>
<feature type="domain" description="PA" evidence="11">
    <location>
        <begin position="345"/>
        <end position="415"/>
    </location>
</feature>
<feature type="signal peptide" evidence="9">
    <location>
        <begin position="1"/>
        <end position="24"/>
    </location>
</feature>
<dbReference type="Gene3D" id="3.50.30.30">
    <property type="match status" value="1"/>
</dbReference>
<evidence type="ECO:0000256" key="6">
    <source>
        <dbReference type="ARBA" id="ARBA00022825"/>
    </source>
</evidence>
<evidence type="ECO:0000256" key="3">
    <source>
        <dbReference type="ARBA" id="ARBA00022670"/>
    </source>
</evidence>
<evidence type="ECO:0000259" key="11">
    <source>
        <dbReference type="Pfam" id="PF02225"/>
    </source>
</evidence>
<dbReference type="InterPro" id="IPR015500">
    <property type="entry name" value="Peptidase_S8_subtilisin-rel"/>
</dbReference>
<keyword evidence="2" id="KW-0964">Secreted</keyword>
<dbReference type="InterPro" id="IPR023828">
    <property type="entry name" value="Peptidase_S8_Ser-AS"/>
</dbReference>
<evidence type="ECO:0000259" key="10">
    <source>
        <dbReference type="Pfam" id="PF00082"/>
    </source>
</evidence>
<proteinExistence type="inferred from homology"/>
<dbReference type="Proteomes" id="UP001501600">
    <property type="component" value="Unassembled WGS sequence"/>
</dbReference>